<dbReference type="EMBL" id="CM000128">
    <property type="protein sequence ID" value="EAY88850.1"/>
    <property type="molecule type" value="Genomic_DNA"/>
</dbReference>
<dbReference type="OMA" id="FWAVRSV"/>
<evidence type="ECO:0000313" key="2">
    <source>
        <dbReference type="EMBL" id="EAY88850.1"/>
    </source>
</evidence>
<evidence type="ECO:0000256" key="1">
    <source>
        <dbReference type="SAM" id="MobiDB-lite"/>
    </source>
</evidence>
<evidence type="ECO:0000313" key="3">
    <source>
        <dbReference type="Proteomes" id="UP000007015"/>
    </source>
</evidence>
<feature type="compositionally biased region" description="Basic residues" evidence="1">
    <location>
        <begin position="74"/>
        <end position="83"/>
    </location>
</feature>
<accession>A2XDE0</accession>
<name>A2XDE0_ORYSI</name>
<dbReference type="AlphaFoldDB" id="A2XDE0"/>
<dbReference type="Gramene" id="BGIOSGA012019-TA">
    <property type="protein sequence ID" value="BGIOSGA012019-PA"/>
    <property type="gene ID" value="BGIOSGA012019"/>
</dbReference>
<gene>
    <name evidence="2" type="ORF">OsI_10322</name>
</gene>
<protein>
    <submittedName>
        <fullName evidence="2">Uncharacterized protein</fullName>
    </submittedName>
</protein>
<keyword evidence="3" id="KW-1185">Reference proteome</keyword>
<reference evidence="2 3" key="1">
    <citation type="journal article" date="2005" name="PLoS Biol.">
        <title>The genomes of Oryza sativa: a history of duplications.</title>
        <authorList>
            <person name="Yu J."/>
            <person name="Wang J."/>
            <person name="Lin W."/>
            <person name="Li S."/>
            <person name="Li H."/>
            <person name="Zhou J."/>
            <person name="Ni P."/>
            <person name="Dong W."/>
            <person name="Hu S."/>
            <person name="Zeng C."/>
            <person name="Zhang J."/>
            <person name="Zhang Y."/>
            <person name="Li R."/>
            <person name="Xu Z."/>
            <person name="Li S."/>
            <person name="Li X."/>
            <person name="Zheng H."/>
            <person name="Cong L."/>
            <person name="Lin L."/>
            <person name="Yin J."/>
            <person name="Geng J."/>
            <person name="Li G."/>
            <person name="Shi J."/>
            <person name="Liu J."/>
            <person name="Lv H."/>
            <person name="Li J."/>
            <person name="Wang J."/>
            <person name="Deng Y."/>
            <person name="Ran L."/>
            <person name="Shi X."/>
            <person name="Wang X."/>
            <person name="Wu Q."/>
            <person name="Li C."/>
            <person name="Ren X."/>
            <person name="Wang J."/>
            <person name="Wang X."/>
            <person name="Li D."/>
            <person name="Liu D."/>
            <person name="Zhang X."/>
            <person name="Ji Z."/>
            <person name="Zhao W."/>
            <person name="Sun Y."/>
            <person name="Zhang Z."/>
            <person name="Bao J."/>
            <person name="Han Y."/>
            <person name="Dong L."/>
            <person name="Ji J."/>
            <person name="Chen P."/>
            <person name="Wu S."/>
            <person name="Liu J."/>
            <person name="Xiao Y."/>
            <person name="Bu D."/>
            <person name="Tan J."/>
            <person name="Yang L."/>
            <person name="Ye C."/>
            <person name="Zhang J."/>
            <person name="Xu J."/>
            <person name="Zhou Y."/>
            <person name="Yu Y."/>
            <person name="Zhang B."/>
            <person name="Zhuang S."/>
            <person name="Wei H."/>
            <person name="Liu B."/>
            <person name="Lei M."/>
            <person name="Yu H."/>
            <person name="Li Y."/>
            <person name="Xu H."/>
            <person name="Wei S."/>
            <person name="He X."/>
            <person name="Fang L."/>
            <person name="Zhang Z."/>
            <person name="Zhang Y."/>
            <person name="Huang X."/>
            <person name="Su Z."/>
            <person name="Tong W."/>
            <person name="Li J."/>
            <person name="Tong Z."/>
            <person name="Li S."/>
            <person name="Ye J."/>
            <person name="Wang L."/>
            <person name="Fang L."/>
            <person name="Lei T."/>
            <person name="Chen C."/>
            <person name="Chen H."/>
            <person name="Xu Z."/>
            <person name="Li H."/>
            <person name="Huang H."/>
            <person name="Zhang F."/>
            <person name="Xu H."/>
            <person name="Li N."/>
            <person name="Zhao C."/>
            <person name="Li S."/>
            <person name="Dong L."/>
            <person name="Huang Y."/>
            <person name="Li L."/>
            <person name="Xi Y."/>
            <person name="Qi Q."/>
            <person name="Li W."/>
            <person name="Zhang B."/>
            <person name="Hu W."/>
            <person name="Zhang Y."/>
            <person name="Tian X."/>
            <person name="Jiao Y."/>
            <person name="Liang X."/>
            <person name="Jin J."/>
            <person name="Gao L."/>
            <person name="Zheng W."/>
            <person name="Hao B."/>
            <person name="Liu S."/>
            <person name="Wang W."/>
            <person name="Yuan L."/>
            <person name="Cao M."/>
            <person name="McDermott J."/>
            <person name="Samudrala R."/>
            <person name="Wang J."/>
            <person name="Wong G.K."/>
            <person name="Yang H."/>
        </authorList>
    </citation>
    <scope>NUCLEOTIDE SEQUENCE [LARGE SCALE GENOMIC DNA]</scope>
    <source>
        <strain evidence="3">cv. 93-11</strain>
    </source>
</reference>
<proteinExistence type="predicted"/>
<dbReference type="HOGENOM" id="CLU_1698400_0_0_1"/>
<dbReference type="Proteomes" id="UP000007015">
    <property type="component" value="Chromosome 3"/>
</dbReference>
<sequence length="155" mass="17421">MGSTHGTFWAVRSVVDRSEAGDRTDLHTPERDVAVAERGADDLDPDLVRLGRVHDDLLDGQRLAGGPAHGRCSSSRRRRRQRSTVRASMVVESNRKQRDEEKRALVFEEKMENFSRILLTFATDGLGDLTRHGREREDDSKEVSVGTALYLEGTM</sequence>
<organism evidence="2 3">
    <name type="scientific">Oryza sativa subsp. indica</name>
    <name type="common">Rice</name>
    <dbReference type="NCBI Taxonomy" id="39946"/>
    <lineage>
        <taxon>Eukaryota</taxon>
        <taxon>Viridiplantae</taxon>
        <taxon>Streptophyta</taxon>
        <taxon>Embryophyta</taxon>
        <taxon>Tracheophyta</taxon>
        <taxon>Spermatophyta</taxon>
        <taxon>Magnoliopsida</taxon>
        <taxon>Liliopsida</taxon>
        <taxon>Poales</taxon>
        <taxon>Poaceae</taxon>
        <taxon>BOP clade</taxon>
        <taxon>Oryzoideae</taxon>
        <taxon>Oryzeae</taxon>
        <taxon>Oryzinae</taxon>
        <taxon>Oryza</taxon>
        <taxon>Oryza sativa</taxon>
    </lineage>
</organism>
<feature type="region of interest" description="Disordered" evidence="1">
    <location>
        <begin position="61"/>
        <end position="99"/>
    </location>
</feature>